<dbReference type="Pfam" id="PF13181">
    <property type="entry name" value="TPR_8"/>
    <property type="match status" value="1"/>
</dbReference>
<dbReference type="SMART" id="SM00028">
    <property type="entry name" value="TPR"/>
    <property type="match status" value="7"/>
</dbReference>
<protein>
    <recommendedName>
        <fullName evidence="2">MalT-like TPR region domain-containing protein</fullName>
    </recommendedName>
</protein>
<comment type="caution">
    <text evidence="3">The sequence shown here is derived from an EMBL/GenBank/DDBJ whole genome shotgun (WGS) entry which is preliminary data.</text>
</comment>
<dbReference type="Proteomes" id="UP000177230">
    <property type="component" value="Unassembled WGS sequence"/>
</dbReference>
<dbReference type="Pfam" id="PF07721">
    <property type="entry name" value="TPR_4"/>
    <property type="match status" value="1"/>
</dbReference>
<dbReference type="InterPro" id="IPR041617">
    <property type="entry name" value="TPR_MalT"/>
</dbReference>
<sequence>MTDKPEETKYQDDPDLAALLEGYHKAAVPREKFAAGISLFDLADAKGYKEQSAMMLDELEKNAYTDEQRNIILIKRGENLLRQSRFEEAVVYLEKAIVNLSGNPGSLDLFHAYRNLAWIYFRQGYLERARSFTDGAGLVLEMRAGKTDRETASARASLYHILGLIDSTVGEHDRAIGYYDKEIGLLEELGEESRTGSVYNNLSGIYKARGMFARALEYQLKSFNMAERSGELLSMAISCNNLGEIYYALGRYQPAREFYDRYLVINKKINNLVGDAFGHAGLGRICQSAGDHQQAEKEFTKALKVAGEVKGRGKEASILAEMAELYLAWGQPEKAAPCLDKAIQISLEIERFNTHRHQVLNAKIIISRALAQGADRALLAKARDLLADVLSRTMIVEDEEAVSAIELEIDAWHNLAKTDHHLGDTARARENIAKAIEKIDSITGQLEPELKESFLARKEIDEIYELKKQLDNG</sequence>
<organism evidence="3 4">
    <name type="scientific">Candidatus Edwardsbacteria bacterium GWF2_54_11</name>
    <dbReference type="NCBI Taxonomy" id="1817851"/>
    <lineage>
        <taxon>Bacteria</taxon>
        <taxon>Candidatus Edwardsiibacteriota</taxon>
    </lineage>
</organism>
<proteinExistence type="predicted"/>
<accession>A0A1F5RCC4</accession>
<dbReference type="EMBL" id="MFFM01000034">
    <property type="protein sequence ID" value="OGF12120.1"/>
    <property type="molecule type" value="Genomic_DNA"/>
</dbReference>
<gene>
    <name evidence="3" type="ORF">A2024_03800</name>
</gene>
<evidence type="ECO:0000259" key="2">
    <source>
        <dbReference type="Pfam" id="PF17874"/>
    </source>
</evidence>
<dbReference type="GO" id="GO:0042802">
    <property type="term" value="F:identical protein binding"/>
    <property type="evidence" value="ECO:0007669"/>
    <property type="project" value="InterPro"/>
</dbReference>
<dbReference type="PANTHER" id="PTHR10098">
    <property type="entry name" value="RAPSYN-RELATED"/>
    <property type="match status" value="1"/>
</dbReference>
<dbReference type="AlphaFoldDB" id="A0A1F5RCC4"/>
<dbReference type="InterPro" id="IPR019734">
    <property type="entry name" value="TPR_rpt"/>
</dbReference>
<dbReference type="Pfam" id="PF13374">
    <property type="entry name" value="TPR_10"/>
    <property type="match status" value="1"/>
</dbReference>
<evidence type="ECO:0000313" key="3">
    <source>
        <dbReference type="EMBL" id="OGF12120.1"/>
    </source>
</evidence>
<dbReference type="InterPro" id="IPR011717">
    <property type="entry name" value="TPR-4"/>
</dbReference>
<evidence type="ECO:0000313" key="4">
    <source>
        <dbReference type="Proteomes" id="UP000177230"/>
    </source>
</evidence>
<reference evidence="3 4" key="1">
    <citation type="journal article" date="2016" name="Nat. Commun.">
        <title>Thousands of microbial genomes shed light on interconnected biogeochemical processes in an aquifer system.</title>
        <authorList>
            <person name="Anantharaman K."/>
            <person name="Brown C.T."/>
            <person name="Hug L.A."/>
            <person name="Sharon I."/>
            <person name="Castelle C.J."/>
            <person name="Probst A.J."/>
            <person name="Thomas B.C."/>
            <person name="Singh A."/>
            <person name="Wilkins M.J."/>
            <person name="Karaoz U."/>
            <person name="Brodie E.L."/>
            <person name="Williams K.H."/>
            <person name="Hubbard S.S."/>
            <person name="Banfield J.F."/>
        </authorList>
    </citation>
    <scope>NUCLEOTIDE SEQUENCE [LARGE SCALE GENOMIC DNA]</scope>
</reference>
<dbReference type="InterPro" id="IPR011990">
    <property type="entry name" value="TPR-like_helical_dom_sf"/>
</dbReference>
<dbReference type="SUPFAM" id="SSF48452">
    <property type="entry name" value="TPR-like"/>
    <property type="match status" value="2"/>
</dbReference>
<dbReference type="PROSITE" id="PS50005">
    <property type="entry name" value="TPR"/>
    <property type="match status" value="1"/>
</dbReference>
<dbReference type="PANTHER" id="PTHR10098:SF108">
    <property type="entry name" value="TETRATRICOPEPTIDE REPEAT PROTEIN 28"/>
    <property type="match status" value="1"/>
</dbReference>
<name>A0A1F5RCC4_9BACT</name>
<feature type="repeat" description="TPR" evidence="1">
    <location>
        <begin position="236"/>
        <end position="269"/>
    </location>
</feature>
<dbReference type="Gene3D" id="1.25.40.10">
    <property type="entry name" value="Tetratricopeptide repeat domain"/>
    <property type="match status" value="3"/>
</dbReference>
<feature type="domain" description="MalT-like TPR region" evidence="2">
    <location>
        <begin position="240"/>
        <end position="385"/>
    </location>
</feature>
<dbReference type="Pfam" id="PF17874">
    <property type="entry name" value="TPR_MalT"/>
    <property type="match status" value="1"/>
</dbReference>
<keyword evidence="1" id="KW-0802">TPR repeat</keyword>
<evidence type="ECO:0000256" key="1">
    <source>
        <dbReference type="PROSITE-ProRule" id="PRU00339"/>
    </source>
</evidence>